<dbReference type="Proteomes" id="UP000018936">
    <property type="component" value="Unassembled WGS sequence"/>
</dbReference>
<dbReference type="AlphaFoldDB" id="V8NZM3"/>
<reference evidence="2 3" key="1">
    <citation type="journal article" date="2013" name="Proc. Natl. Acad. Sci. U.S.A.">
        <title>The king cobra genome reveals dynamic gene evolution and adaptation in the snake venom system.</title>
        <authorList>
            <person name="Vonk F.J."/>
            <person name="Casewell N.R."/>
            <person name="Henkel C.V."/>
            <person name="Heimberg A.M."/>
            <person name="Jansen H.J."/>
            <person name="McCleary R.J."/>
            <person name="Kerkkamp H.M."/>
            <person name="Vos R.A."/>
            <person name="Guerreiro I."/>
            <person name="Calvete J.J."/>
            <person name="Wuster W."/>
            <person name="Woods A.E."/>
            <person name="Logan J.M."/>
            <person name="Harrison R.A."/>
            <person name="Castoe T.A."/>
            <person name="de Koning A.P."/>
            <person name="Pollock D.D."/>
            <person name="Yandell M."/>
            <person name="Calderon D."/>
            <person name="Renjifo C."/>
            <person name="Currier R.B."/>
            <person name="Salgado D."/>
            <person name="Pla D."/>
            <person name="Sanz L."/>
            <person name="Hyder A.S."/>
            <person name="Ribeiro J.M."/>
            <person name="Arntzen J.W."/>
            <person name="van den Thillart G.E."/>
            <person name="Boetzer M."/>
            <person name="Pirovano W."/>
            <person name="Dirks R.P."/>
            <person name="Spaink H.P."/>
            <person name="Duboule D."/>
            <person name="McGlinn E."/>
            <person name="Kini R.M."/>
            <person name="Richardson M.K."/>
        </authorList>
    </citation>
    <scope>NUCLEOTIDE SEQUENCE</scope>
    <source>
        <tissue evidence="2">Blood</tissue>
    </source>
</reference>
<gene>
    <name evidence="2" type="ORF">L345_06725</name>
</gene>
<dbReference type="EMBL" id="AZIM01001278">
    <property type="protein sequence ID" value="ETE67490.1"/>
    <property type="molecule type" value="Genomic_DNA"/>
</dbReference>
<feature type="non-terminal residue" evidence="2">
    <location>
        <position position="1"/>
    </location>
</feature>
<evidence type="ECO:0000256" key="1">
    <source>
        <dbReference type="SAM" id="MobiDB-lite"/>
    </source>
</evidence>
<feature type="compositionally biased region" description="Basic and acidic residues" evidence="1">
    <location>
        <begin position="58"/>
        <end position="92"/>
    </location>
</feature>
<evidence type="ECO:0000313" key="2">
    <source>
        <dbReference type="EMBL" id="ETE67490.1"/>
    </source>
</evidence>
<feature type="region of interest" description="Disordered" evidence="1">
    <location>
        <begin position="55"/>
        <end position="92"/>
    </location>
</feature>
<comment type="caution">
    <text evidence="2">The sequence shown here is derived from an EMBL/GenBank/DDBJ whole genome shotgun (WGS) entry which is preliminary data.</text>
</comment>
<proteinExistence type="predicted"/>
<organism evidence="2 3">
    <name type="scientific">Ophiophagus hannah</name>
    <name type="common">King cobra</name>
    <name type="synonym">Naja hannah</name>
    <dbReference type="NCBI Taxonomy" id="8665"/>
    <lineage>
        <taxon>Eukaryota</taxon>
        <taxon>Metazoa</taxon>
        <taxon>Chordata</taxon>
        <taxon>Craniata</taxon>
        <taxon>Vertebrata</taxon>
        <taxon>Euteleostomi</taxon>
        <taxon>Lepidosauria</taxon>
        <taxon>Squamata</taxon>
        <taxon>Bifurcata</taxon>
        <taxon>Unidentata</taxon>
        <taxon>Episquamata</taxon>
        <taxon>Toxicofera</taxon>
        <taxon>Serpentes</taxon>
        <taxon>Colubroidea</taxon>
        <taxon>Elapidae</taxon>
        <taxon>Elapinae</taxon>
        <taxon>Ophiophagus</taxon>
    </lineage>
</organism>
<name>V8NZM3_OPHHA</name>
<sequence length="92" mass="10175">MLGRQSEWAFGLWKRQTTSLSPKTLDSVLRSAQMPPANTGILLLPMGIFNTGIFGSEGGREEGKEVGGRKGGIEEGRKRKNRMEGEGRRKKK</sequence>
<evidence type="ECO:0000313" key="3">
    <source>
        <dbReference type="Proteomes" id="UP000018936"/>
    </source>
</evidence>
<accession>V8NZM3</accession>
<protein>
    <submittedName>
        <fullName evidence="2">Uncharacterized protein</fullName>
    </submittedName>
</protein>
<keyword evidence="3" id="KW-1185">Reference proteome</keyword>